<protein>
    <recommendedName>
        <fullName evidence="5">DUF5673 domain-containing protein</fullName>
    </recommendedName>
</protein>
<accession>A0A0G0VDP6</accession>
<dbReference type="AlphaFoldDB" id="A0A0G0VDP6"/>
<name>A0A0G0VDP6_9BACT</name>
<keyword evidence="2" id="KW-0812">Transmembrane</keyword>
<feature type="transmembrane region" description="Helical" evidence="2">
    <location>
        <begin position="100"/>
        <end position="117"/>
    </location>
</feature>
<feature type="region of interest" description="Disordered" evidence="1">
    <location>
        <begin position="1"/>
        <end position="51"/>
    </location>
</feature>
<evidence type="ECO:0000256" key="2">
    <source>
        <dbReference type="SAM" id="Phobius"/>
    </source>
</evidence>
<dbReference type="Proteomes" id="UP000034664">
    <property type="component" value="Unassembled WGS sequence"/>
</dbReference>
<organism evidence="3 4">
    <name type="scientific">Candidatus Roizmanbacteria bacterium GW2011_GWB1_40_7</name>
    <dbReference type="NCBI Taxonomy" id="1618482"/>
    <lineage>
        <taxon>Bacteria</taxon>
        <taxon>Candidatus Roizmaniibacteriota</taxon>
    </lineage>
</organism>
<dbReference type="EMBL" id="LBZM01000056">
    <property type="protein sequence ID" value="KKR70140.1"/>
    <property type="molecule type" value="Genomic_DNA"/>
</dbReference>
<keyword evidence="2" id="KW-0472">Membrane</keyword>
<evidence type="ECO:0000256" key="1">
    <source>
        <dbReference type="SAM" id="MobiDB-lite"/>
    </source>
</evidence>
<evidence type="ECO:0000313" key="3">
    <source>
        <dbReference type="EMBL" id="KKR70140.1"/>
    </source>
</evidence>
<reference evidence="3 4" key="1">
    <citation type="journal article" date="2015" name="Nature">
        <title>rRNA introns, odd ribosomes, and small enigmatic genomes across a large radiation of phyla.</title>
        <authorList>
            <person name="Brown C.T."/>
            <person name="Hug L.A."/>
            <person name="Thomas B.C."/>
            <person name="Sharon I."/>
            <person name="Castelle C.J."/>
            <person name="Singh A."/>
            <person name="Wilkins M.J."/>
            <person name="Williams K.H."/>
            <person name="Banfield J.F."/>
        </authorList>
    </citation>
    <scope>NUCLEOTIDE SEQUENCE [LARGE SCALE GENOMIC DNA]</scope>
</reference>
<gene>
    <name evidence="3" type="ORF">UU14_C0056G0002</name>
</gene>
<keyword evidence="2" id="KW-1133">Transmembrane helix</keyword>
<comment type="caution">
    <text evidence="3">The sequence shown here is derived from an EMBL/GenBank/DDBJ whole genome shotgun (WGS) entry which is preliminary data.</text>
</comment>
<evidence type="ECO:0008006" key="5">
    <source>
        <dbReference type="Google" id="ProtNLM"/>
    </source>
</evidence>
<evidence type="ECO:0000313" key="4">
    <source>
        <dbReference type="Proteomes" id="UP000034664"/>
    </source>
</evidence>
<feature type="transmembrane region" description="Helical" evidence="2">
    <location>
        <begin position="77"/>
        <end position="94"/>
    </location>
</feature>
<proteinExistence type="predicted"/>
<sequence>MTAQNPEPPVGGEKMLPKEPLDLPRPPAQASPLAEQSEAARATGVAGRPKSVHQNTVETILEWTAPGRPFRKRGKQYYLTSLLIMLLIEVILFLFSQYMLMLVVLSLVFVAFALVTIPPHDFRYRISSEGVTVEDHFFLWQELYDFYFKKREGIDVVHIRTHSFIPGELTLTLGTIDREHIKSALLPYLPYREVIRQNFMEKSGQWLEKNFPLEKETIPR</sequence>